<organism evidence="1 2">
    <name type="scientific">Candidatus Roizmanbacteria bacterium RIFCSPHIGHO2_12_FULL_41_11</name>
    <dbReference type="NCBI Taxonomy" id="1802052"/>
    <lineage>
        <taxon>Bacteria</taxon>
        <taxon>Candidatus Roizmaniibacteriota</taxon>
    </lineage>
</organism>
<gene>
    <name evidence="1" type="ORF">A3F03_00850</name>
</gene>
<accession>A0A1F7I3L6</accession>
<protein>
    <submittedName>
        <fullName evidence="1">Uncharacterized protein</fullName>
    </submittedName>
</protein>
<dbReference type="Proteomes" id="UP000176803">
    <property type="component" value="Unassembled WGS sequence"/>
</dbReference>
<comment type="caution">
    <text evidence="1">The sequence shown here is derived from an EMBL/GenBank/DDBJ whole genome shotgun (WGS) entry which is preliminary data.</text>
</comment>
<dbReference type="AlphaFoldDB" id="A0A1F7I3L6"/>
<evidence type="ECO:0000313" key="2">
    <source>
        <dbReference type="Proteomes" id="UP000176803"/>
    </source>
</evidence>
<dbReference type="EMBL" id="MGAC01000025">
    <property type="protein sequence ID" value="OGK37975.1"/>
    <property type="molecule type" value="Genomic_DNA"/>
</dbReference>
<name>A0A1F7I3L6_9BACT</name>
<sequence length="225" mass="24944">MARIEGDTYDAYLRNITLQPANLPFIDRVANKLALLQNRFIATRDGLNEPSRTVSNLESDLPPNYAEFALSPQQTLDLALSLGCLVALADTHYSEVSILPETNRDSATGVRVKRIQNVGPLPSCLQQIFFTSETADDITDITALITHPSVGSMRFSAICEVLDRYTQQQETVFVSLTPVPDGGRRITASRSYRDQPVFENDQARFQHVQGCFGLVIGSISQPQIR</sequence>
<proteinExistence type="predicted"/>
<reference evidence="1 2" key="1">
    <citation type="journal article" date="2016" name="Nat. Commun.">
        <title>Thousands of microbial genomes shed light on interconnected biogeochemical processes in an aquifer system.</title>
        <authorList>
            <person name="Anantharaman K."/>
            <person name="Brown C.T."/>
            <person name="Hug L.A."/>
            <person name="Sharon I."/>
            <person name="Castelle C.J."/>
            <person name="Probst A.J."/>
            <person name="Thomas B.C."/>
            <person name="Singh A."/>
            <person name="Wilkins M.J."/>
            <person name="Karaoz U."/>
            <person name="Brodie E.L."/>
            <person name="Williams K.H."/>
            <person name="Hubbard S.S."/>
            <person name="Banfield J.F."/>
        </authorList>
    </citation>
    <scope>NUCLEOTIDE SEQUENCE [LARGE SCALE GENOMIC DNA]</scope>
</reference>
<evidence type="ECO:0000313" key="1">
    <source>
        <dbReference type="EMBL" id="OGK37975.1"/>
    </source>
</evidence>